<reference evidence="6 7" key="1">
    <citation type="submission" date="2024-01" db="EMBL/GenBank/DDBJ databases">
        <title>Comparative genomics of Cryptococcus and Kwoniella reveals pathogenesis evolution and contrasting modes of karyotype evolution via chromosome fusion or intercentromeric recombination.</title>
        <authorList>
            <person name="Coelho M.A."/>
            <person name="David-Palma M."/>
            <person name="Shea T."/>
            <person name="Bowers K."/>
            <person name="McGinley-Smith S."/>
            <person name="Mohammad A.W."/>
            <person name="Gnirke A."/>
            <person name="Yurkov A.M."/>
            <person name="Nowrousian M."/>
            <person name="Sun S."/>
            <person name="Cuomo C.A."/>
            <person name="Heitman J."/>
        </authorList>
    </citation>
    <scope>NUCLEOTIDE SEQUENCE [LARGE SCALE GENOMIC DNA]</scope>
    <source>
        <strain evidence="6 7">CBS 6074</strain>
    </source>
</reference>
<dbReference type="InterPro" id="IPR039157">
    <property type="entry name" value="RBM18_RRM"/>
</dbReference>
<feature type="compositionally biased region" description="Basic and acidic residues" evidence="4">
    <location>
        <begin position="217"/>
        <end position="228"/>
    </location>
</feature>
<evidence type="ECO:0000256" key="4">
    <source>
        <dbReference type="SAM" id="MobiDB-lite"/>
    </source>
</evidence>
<protein>
    <recommendedName>
        <fullName evidence="1">Probable RNA-binding protein 18</fullName>
    </recommendedName>
    <alternativeName>
        <fullName evidence="2">RNA-binding motif protein 18</fullName>
    </alternativeName>
</protein>
<dbReference type="Proteomes" id="UP001355207">
    <property type="component" value="Chromosome 9"/>
</dbReference>
<dbReference type="PANTHER" id="PTHR48034">
    <property type="entry name" value="TRANSFORMER-2 SEX-DETERMINING PROTEIN-RELATED"/>
    <property type="match status" value="1"/>
</dbReference>
<feature type="region of interest" description="Disordered" evidence="4">
    <location>
        <begin position="1"/>
        <end position="25"/>
    </location>
</feature>
<evidence type="ECO:0000313" key="6">
    <source>
        <dbReference type="EMBL" id="WWC91728.1"/>
    </source>
</evidence>
<dbReference type="SUPFAM" id="SSF54928">
    <property type="entry name" value="RNA-binding domain, RBD"/>
    <property type="match status" value="1"/>
</dbReference>
<evidence type="ECO:0000256" key="1">
    <source>
        <dbReference type="ARBA" id="ARBA00021141"/>
    </source>
</evidence>
<dbReference type="PROSITE" id="PS50102">
    <property type="entry name" value="RRM"/>
    <property type="match status" value="1"/>
</dbReference>
<dbReference type="AlphaFoldDB" id="A0AAX4K3R6"/>
<feature type="compositionally biased region" description="Polar residues" evidence="4">
    <location>
        <begin position="250"/>
        <end position="277"/>
    </location>
</feature>
<proteinExistence type="predicted"/>
<evidence type="ECO:0000256" key="2">
    <source>
        <dbReference type="ARBA" id="ARBA00030780"/>
    </source>
</evidence>
<dbReference type="InterPro" id="IPR000504">
    <property type="entry name" value="RRM_dom"/>
</dbReference>
<keyword evidence="7" id="KW-1185">Reference proteome</keyword>
<dbReference type="SMART" id="SM00361">
    <property type="entry name" value="RRM_1"/>
    <property type="match status" value="1"/>
</dbReference>
<feature type="compositionally biased region" description="Basic and acidic residues" evidence="4">
    <location>
        <begin position="290"/>
        <end position="300"/>
    </location>
</feature>
<sequence>MQSAQPFASSSSSMASSSASISSANGKPDRLYVGNLSPTVDEYALIQIFSKYGKITKLDFMFHKSGVLKGKPRGFAFIQFSDKDDALKAMVKLHDRLLRGRKLVVTYASSAPPENLPIQTKGRRPTDPTKMTTLSLLKSSKKPQSASAQIAAMEAKLAHMKRIKPIDEDYVPGLGSGPSSRNSTPALEVNSIEGSPMPEDGTISGYDEVQMGDEEAEKAAEDLEKEIAELVDSDVNPPIPTILSDVADTPSRSTAPPTQTNAASQTLPPKPQSTEQSKLPIPSKPLTTEEQSKQRNESFKKGLAGLPKKPVF</sequence>
<dbReference type="Pfam" id="PF00076">
    <property type="entry name" value="RRM_1"/>
    <property type="match status" value="1"/>
</dbReference>
<evidence type="ECO:0000256" key="3">
    <source>
        <dbReference type="PROSITE-ProRule" id="PRU00176"/>
    </source>
</evidence>
<accession>A0AAX4K3R6</accession>
<dbReference type="CDD" id="cd12355">
    <property type="entry name" value="RRM_RBM18"/>
    <property type="match status" value="1"/>
</dbReference>
<feature type="region of interest" description="Disordered" evidence="4">
    <location>
        <begin position="173"/>
        <end position="312"/>
    </location>
</feature>
<dbReference type="SMART" id="SM00360">
    <property type="entry name" value="RRM"/>
    <property type="match status" value="1"/>
</dbReference>
<feature type="compositionally biased region" description="Low complexity" evidence="4">
    <location>
        <begin position="1"/>
        <end position="24"/>
    </location>
</feature>
<dbReference type="InterPro" id="IPR035979">
    <property type="entry name" value="RBD_domain_sf"/>
</dbReference>
<name>A0AAX4K3R6_9TREE</name>
<dbReference type="EMBL" id="CP144106">
    <property type="protein sequence ID" value="WWC91728.1"/>
    <property type="molecule type" value="Genomic_DNA"/>
</dbReference>
<evidence type="ECO:0000259" key="5">
    <source>
        <dbReference type="PROSITE" id="PS50102"/>
    </source>
</evidence>
<dbReference type="Gene3D" id="3.30.70.330">
    <property type="match status" value="1"/>
</dbReference>
<dbReference type="GO" id="GO:0003723">
    <property type="term" value="F:RNA binding"/>
    <property type="evidence" value="ECO:0007669"/>
    <property type="project" value="UniProtKB-UniRule"/>
</dbReference>
<dbReference type="GeneID" id="91097344"/>
<dbReference type="InterPro" id="IPR050441">
    <property type="entry name" value="RBM"/>
</dbReference>
<keyword evidence="3" id="KW-0694">RNA-binding</keyword>
<dbReference type="InterPro" id="IPR003954">
    <property type="entry name" value="RRM_euk-type"/>
</dbReference>
<feature type="domain" description="RRM" evidence="5">
    <location>
        <begin position="29"/>
        <end position="110"/>
    </location>
</feature>
<dbReference type="InterPro" id="IPR012677">
    <property type="entry name" value="Nucleotide-bd_a/b_plait_sf"/>
</dbReference>
<evidence type="ECO:0000313" key="7">
    <source>
        <dbReference type="Proteomes" id="UP001355207"/>
    </source>
</evidence>
<gene>
    <name evidence="6" type="ORF">L201_006675</name>
</gene>
<organism evidence="6 7">
    <name type="scientific">Kwoniella dendrophila CBS 6074</name>
    <dbReference type="NCBI Taxonomy" id="1295534"/>
    <lineage>
        <taxon>Eukaryota</taxon>
        <taxon>Fungi</taxon>
        <taxon>Dikarya</taxon>
        <taxon>Basidiomycota</taxon>
        <taxon>Agaricomycotina</taxon>
        <taxon>Tremellomycetes</taxon>
        <taxon>Tremellales</taxon>
        <taxon>Cryptococcaceae</taxon>
        <taxon>Kwoniella</taxon>
    </lineage>
</organism>
<dbReference type="RefSeq" id="XP_066078490.1">
    <property type="nucleotide sequence ID" value="XM_066222393.1"/>
</dbReference>